<dbReference type="Pfam" id="PF03915">
    <property type="entry name" value="AIP3"/>
    <property type="match status" value="1"/>
</dbReference>
<dbReference type="PANTHER" id="PTHR22741">
    <property type="entry name" value="P140CAP/SNIP-RELATED"/>
    <property type="match status" value="1"/>
</dbReference>
<dbReference type="PANTHER" id="PTHR22741:SF10">
    <property type="entry name" value="COILED-COIL DOMAIN-CONTAINING PROTEIN CG32809"/>
    <property type="match status" value="1"/>
</dbReference>
<name>A0A158Q552_DRAME</name>
<dbReference type="Proteomes" id="UP000274756">
    <property type="component" value="Unassembled WGS sequence"/>
</dbReference>
<sequence length="211" mass="24144">MLEKTIKIVAPLATSAEFEEFREERQLTGPTISSSSTVIQTKPDNMVRSENESQSTGTLRRSDRSFGVVYLEVNEEVKRAVLPVSIQSMDTVRALFLRSFPQLTSQYLSQPRVKIYIQEPSKGQLFYELDDLSDIKDQAVLKLREQINGYQSPQPIRFTDHPPIEYLSESELEMMDYRGRMPQHRYNNHRSASALDGRIFGVGGAPKKLTR</sequence>
<feature type="compositionally biased region" description="Polar residues" evidence="2">
    <location>
        <begin position="28"/>
        <end position="43"/>
    </location>
</feature>
<evidence type="ECO:0000313" key="6">
    <source>
        <dbReference type="Proteomes" id="UP000274756"/>
    </source>
</evidence>
<reference evidence="4 6" key="2">
    <citation type="submission" date="2018-11" db="EMBL/GenBank/DDBJ databases">
        <authorList>
            <consortium name="Pathogen Informatics"/>
        </authorList>
    </citation>
    <scope>NUCLEOTIDE SEQUENCE [LARGE SCALE GENOMIC DNA]</scope>
</reference>
<gene>
    <name evidence="4" type="ORF">DME_LOCUS9622</name>
</gene>
<dbReference type="InterPro" id="IPR022782">
    <property type="entry name" value="AIP3-like_C"/>
</dbReference>
<dbReference type="STRING" id="318479.A0A158Q552"/>
<evidence type="ECO:0000313" key="5">
    <source>
        <dbReference type="Proteomes" id="UP000038040"/>
    </source>
</evidence>
<reference evidence="7" key="1">
    <citation type="submission" date="2016-04" db="UniProtKB">
        <authorList>
            <consortium name="WormBaseParasite"/>
        </authorList>
    </citation>
    <scope>IDENTIFICATION</scope>
</reference>
<evidence type="ECO:0000256" key="2">
    <source>
        <dbReference type="SAM" id="MobiDB-lite"/>
    </source>
</evidence>
<dbReference type="Proteomes" id="UP000038040">
    <property type="component" value="Unplaced"/>
</dbReference>
<evidence type="ECO:0000313" key="4">
    <source>
        <dbReference type="EMBL" id="VDN59649.1"/>
    </source>
</evidence>
<keyword evidence="1" id="KW-0175">Coiled coil</keyword>
<evidence type="ECO:0000259" key="3">
    <source>
        <dbReference type="Pfam" id="PF03915"/>
    </source>
</evidence>
<dbReference type="WBParaSite" id="DME_0000651101-mRNA-1">
    <property type="protein sequence ID" value="DME_0000651101-mRNA-1"/>
    <property type="gene ID" value="DME_0000651101"/>
</dbReference>
<evidence type="ECO:0000256" key="1">
    <source>
        <dbReference type="ARBA" id="ARBA00023054"/>
    </source>
</evidence>
<dbReference type="AlphaFoldDB" id="A0A158Q552"/>
<feature type="region of interest" description="Disordered" evidence="2">
    <location>
        <begin position="24"/>
        <end position="60"/>
    </location>
</feature>
<feature type="domain" description="Actin interacting protein 3-like C-terminal" evidence="3">
    <location>
        <begin position="70"/>
        <end position="150"/>
    </location>
</feature>
<organism evidence="5 7">
    <name type="scientific">Dracunculus medinensis</name>
    <name type="common">Guinea worm</name>
    <dbReference type="NCBI Taxonomy" id="318479"/>
    <lineage>
        <taxon>Eukaryota</taxon>
        <taxon>Metazoa</taxon>
        <taxon>Ecdysozoa</taxon>
        <taxon>Nematoda</taxon>
        <taxon>Chromadorea</taxon>
        <taxon>Rhabditida</taxon>
        <taxon>Spirurina</taxon>
        <taxon>Dracunculoidea</taxon>
        <taxon>Dracunculidae</taxon>
        <taxon>Dracunculus</taxon>
    </lineage>
</organism>
<evidence type="ECO:0000313" key="7">
    <source>
        <dbReference type="WBParaSite" id="DME_0000651101-mRNA-1"/>
    </source>
</evidence>
<keyword evidence="6" id="KW-1185">Reference proteome</keyword>
<protein>
    <submittedName>
        <fullName evidence="7">AIP3 domain-containing protein</fullName>
    </submittedName>
</protein>
<proteinExistence type="predicted"/>
<accession>A0A158Q552</accession>
<dbReference type="InterPro" id="IPR051825">
    <property type="entry name" value="SRCIN1"/>
</dbReference>
<dbReference type="EMBL" id="UYYG01001186">
    <property type="protein sequence ID" value="VDN59649.1"/>
    <property type="molecule type" value="Genomic_DNA"/>
</dbReference>
<dbReference type="OrthoDB" id="6022652at2759"/>
<dbReference type="GO" id="GO:0005737">
    <property type="term" value="C:cytoplasm"/>
    <property type="evidence" value="ECO:0007669"/>
    <property type="project" value="TreeGrafter"/>
</dbReference>